<keyword evidence="2" id="KW-1185">Reference proteome</keyword>
<sequence>MVADSWSRFNQPKNSRSGCLKLVFLFTLETETMSGVKVATAHSHSFQSGALSFISCASGRESLPLDENEPSQPNEYKAGMSLQYQGSSVGWSNLIYDEDSASNFNEWICRALILATVPTCIEYRQLLGAVQNSLFMFPNSKSVAYARSGGLALLLSNVRGNL</sequence>
<dbReference type="Proteomes" id="UP001359485">
    <property type="component" value="Unassembled WGS sequence"/>
</dbReference>
<proteinExistence type="predicted"/>
<accession>A0ABR1BA99</accession>
<comment type="caution">
    <text evidence="1">The sequence shown here is derived from an EMBL/GenBank/DDBJ whole genome shotgun (WGS) entry which is preliminary data.</text>
</comment>
<gene>
    <name evidence="1" type="ORF">RUM44_007685</name>
</gene>
<name>A0ABR1BA99_POLSC</name>
<protein>
    <submittedName>
        <fullName evidence="1">Uncharacterized protein</fullName>
    </submittedName>
</protein>
<reference evidence="1 2" key="1">
    <citation type="submission" date="2023-09" db="EMBL/GenBank/DDBJ databases">
        <title>Genomes of two closely related lineages of the louse Polyplax serrata with different host specificities.</title>
        <authorList>
            <person name="Martinu J."/>
            <person name="Tarabai H."/>
            <person name="Stefka J."/>
            <person name="Hypsa V."/>
        </authorList>
    </citation>
    <scope>NUCLEOTIDE SEQUENCE [LARGE SCALE GENOMIC DNA]</scope>
    <source>
        <strain evidence="1">98ZLc_SE</strain>
    </source>
</reference>
<evidence type="ECO:0000313" key="1">
    <source>
        <dbReference type="EMBL" id="KAK6637271.1"/>
    </source>
</evidence>
<evidence type="ECO:0000313" key="2">
    <source>
        <dbReference type="Proteomes" id="UP001359485"/>
    </source>
</evidence>
<dbReference type="EMBL" id="JAWJWF010000002">
    <property type="protein sequence ID" value="KAK6637271.1"/>
    <property type="molecule type" value="Genomic_DNA"/>
</dbReference>
<organism evidence="1 2">
    <name type="scientific">Polyplax serrata</name>
    <name type="common">Common mouse louse</name>
    <dbReference type="NCBI Taxonomy" id="468196"/>
    <lineage>
        <taxon>Eukaryota</taxon>
        <taxon>Metazoa</taxon>
        <taxon>Ecdysozoa</taxon>
        <taxon>Arthropoda</taxon>
        <taxon>Hexapoda</taxon>
        <taxon>Insecta</taxon>
        <taxon>Pterygota</taxon>
        <taxon>Neoptera</taxon>
        <taxon>Paraneoptera</taxon>
        <taxon>Psocodea</taxon>
        <taxon>Troctomorpha</taxon>
        <taxon>Phthiraptera</taxon>
        <taxon>Anoplura</taxon>
        <taxon>Polyplacidae</taxon>
        <taxon>Polyplax</taxon>
    </lineage>
</organism>